<evidence type="ECO:0000313" key="3">
    <source>
        <dbReference type="EMBL" id="CDC05521.1"/>
    </source>
</evidence>
<evidence type="ECO:0000313" key="4">
    <source>
        <dbReference type="Proteomes" id="UP000018168"/>
    </source>
</evidence>
<comment type="caution">
    <text evidence="3">The sequence shown here is derived from an EMBL/GenBank/DDBJ whole genome shotgun (WGS) entry which is preliminary data.</text>
</comment>
<organism evidence="3 4">
    <name type="scientific">[Clostridium] leptum CAG:27</name>
    <dbReference type="NCBI Taxonomy" id="1263068"/>
    <lineage>
        <taxon>Bacteria</taxon>
        <taxon>Bacillati</taxon>
        <taxon>Bacillota</taxon>
        <taxon>Clostridia</taxon>
        <taxon>Eubacteriales</taxon>
        <taxon>Oscillospiraceae</taxon>
        <taxon>Oscillospiraceae incertae sedis</taxon>
    </lineage>
</organism>
<sequence>MAKFSASHFKSQIRQAQRKAERQLKNELNQVSRKIERDINREIHNYNSKMQHNRQIVLRELKKLQTHSTMTIRSSYTISLDAMQKHYVTIGNVYQNESLTLQQEYILNLIEQEQANGLITANIVENNDFPAENTDDIEIGAKLQHVSDDLNNRWKGAVFAINPQNPDAARHFCTSAREIFTEFIELKAPDEAVFQYNPNCQKTNQGNATRREKIKYMMRNSNMDESVISFAEADITNILELFHVLSDGTHGPAGRYSYQNLLQVKKTC</sequence>
<reference evidence="3" key="1">
    <citation type="submission" date="2012-11" db="EMBL/GenBank/DDBJ databases">
        <title>Dependencies among metagenomic species, viruses, plasmids and units of genetic variation.</title>
        <authorList>
            <person name="Nielsen H.B."/>
            <person name="Almeida M."/>
            <person name="Juncker A.S."/>
            <person name="Rasmussen S."/>
            <person name="Li J."/>
            <person name="Sunagawa S."/>
            <person name="Plichta D."/>
            <person name="Gautier L."/>
            <person name="Le Chatelier E."/>
            <person name="Peletier E."/>
            <person name="Bonde I."/>
            <person name="Nielsen T."/>
            <person name="Manichanh C."/>
            <person name="Arumugam M."/>
            <person name="Batto J."/>
            <person name="Santos M.B.Q.D."/>
            <person name="Blom N."/>
            <person name="Borruel N."/>
            <person name="Burgdorf K.S."/>
            <person name="Boumezbeur F."/>
            <person name="Casellas F."/>
            <person name="Dore J."/>
            <person name="Guarner F."/>
            <person name="Hansen T."/>
            <person name="Hildebrand F."/>
            <person name="Kaas R.S."/>
            <person name="Kennedy S."/>
            <person name="Kristiansen K."/>
            <person name="Kultima J.R."/>
            <person name="Leonard P."/>
            <person name="Levenez F."/>
            <person name="Lund O."/>
            <person name="Moumen B."/>
            <person name="Le Paslier D."/>
            <person name="Pons N."/>
            <person name="Pedersen O."/>
            <person name="Prifti E."/>
            <person name="Qin J."/>
            <person name="Raes J."/>
            <person name="Tap J."/>
            <person name="Tims S."/>
            <person name="Ussery D.W."/>
            <person name="Yamada T."/>
            <person name="MetaHit consortium"/>
            <person name="Renault P."/>
            <person name="Sicheritz-Ponten T."/>
            <person name="Bork P."/>
            <person name="Wang J."/>
            <person name="Brunak S."/>
            <person name="Ehrlich S.D."/>
        </authorList>
    </citation>
    <scope>NUCLEOTIDE SEQUENCE [LARGE SCALE GENOMIC DNA]</scope>
</reference>
<feature type="domain" description="Predicted pPIWI-associating nuclease" evidence="2">
    <location>
        <begin position="143"/>
        <end position="260"/>
    </location>
</feature>
<name>R6NH67_9FIRM</name>
<dbReference type="EMBL" id="CBEP010000121">
    <property type="protein sequence ID" value="CDC05521.1"/>
    <property type="molecule type" value="Genomic_DNA"/>
</dbReference>
<feature type="coiled-coil region" evidence="1">
    <location>
        <begin position="6"/>
        <end position="41"/>
    </location>
</feature>
<proteinExistence type="predicted"/>
<dbReference type="Proteomes" id="UP000018168">
    <property type="component" value="Unassembled WGS sequence"/>
</dbReference>
<dbReference type="InterPro" id="IPR040556">
    <property type="entry name" value="pP_pnuc_1"/>
</dbReference>
<evidence type="ECO:0000256" key="1">
    <source>
        <dbReference type="SAM" id="Coils"/>
    </source>
</evidence>
<dbReference type="AlphaFoldDB" id="R6NH67"/>
<dbReference type="Pfam" id="PF18165">
    <property type="entry name" value="pP_pnuc_1"/>
    <property type="match status" value="1"/>
</dbReference>
<gene>
    <name evidence="3" type="ORF">BN578_00988</name>
</gene>
<protein>
    <recommendedName>
        <fullName evidence="2">Predicted pPIWI-associating nuclease domain-containing protein</fullName>
    </recommendedName>
</protein>
<evidence type="ECO:0000259" key="2">
    <source>
        <dbReference type="Pfam" id="PF18165"/>
    </source>
</evidence>
<keyword evidence="1" id="KW-0175">Coiled coil</keyword>
<accession>R6NH67</accession>